<dbReference type="AlphaFoldDB" id="A0A9N9VM53"/>
<feature type="region of interest" description="Disordered" evidence="1">
    <location>
        <begin position="285"/>
        <end position="393"/>
    </location>
</feature>
<evidence type="ECO:0000313" key="3">
    <source>
        <dbReference type="Proteomes" id="UP000696573"/>
    </source>
</evidence>
<feature type="region of interest" description="Disordered" evidence="1">
    <location>
        <begin position="174"/>
        <end position="201"/>
    </location>
</feature>
<name>A0A9N9VM53_9HYPO</name>
<dbReference type="OrthoDB" id="5425448at2759"/>
<keyword evidence="3" id="KW-1185">Reference proteome</keyword>
<evidence type="ECO:0000256" key="1">
    <source>
        <dbReference type="SAM" id="MobiDB-lite"/>
    </source>
</evidence>
<comment type="caution">
    <text evidence="2">The sequence shown here is derived from an EMBL/GenBank/DDBJ whole genome shotgun (WGS) entry which is preliminary data.</text>
</comment>
<accession>A0A9N9VM53</accession>
<evidence type="ECO:0000313" key="2">
    <source>
        <dbReference type="EMBL" id="CAH0026039.1"/>
    </source>
</evidence>
<feature type="compositionally biased region" description="Polar residues" evidence="1">
    <location>
        <begin position="324"/>
        <end position="333"/>
    </location>
</feature>
<organism evidence="2 3">
    <name type="scientific">Clonostachys rhizophaga</name>
    <dbReference type="NCBI Taxonomy" id="160324"/>
    <lineage>
        <taxon>Eukaryota</taxon>
        <taxon>Fungi</taxon>
        <taxon>Dikarya</taxon>
        <taxon>Ascomycota</taxon>
        <taxon>Pezizomycotina</taxon>
        <taxon>Sordariomycetes</taxon>
        <taxon>Hypocreomycetidae</taxon>
        <taxon>Hypocreales</taxon>
        <taxon>Bionectriaceae</taxon>
        <taxon>Clonostachys</taxon>
    </lineage>
</organism>
<dbReference type="EMBL" id="CABFNQ020000717">
    <property type="protein sequence ID" value="CAH0026039.1"/>
    <property type="molecule type" value="Genomic_DNA"/>
</dbReference>
<proteinExistence type="predicted"/>
<reference evidence="2" key="1">
    <citation type="submission" date="2021-10" db="EMBL/GenBank/DDBJ databases">
        <authorList>
            <person name="Piombo E."/>
        </authorList>
    </citation>
    <scope>NUCLEOTIDE SEQUENCE</scope>
</reference>
<feature type="compositionally biased region" description="Polar residues" evidence="1">
    <location>
        <begin position="294"/>
        <end position="315"/>
    </location>
</feature>
<feature type="region of interest" description="Disordered" evidence="1">
    <location>
        <begin position="1"/>
        <end position="41"/>
    </location>
</feature>
<dbReference type="Proteomes" id="UP000696573">
    <property type="component" value="Unassembled WGS sequence"/>
</dbReference>
<sequence>MKQNSHSSDKDGWSHLTPPATSQNGPREIIPGHSPNNAFDNPSGIHGNSFLFFGAGIDHDTSFSSQPQCSQGLSKELDSMESAPGCPIMLTRNSMNPQFLECFQYQYQPCSVIGQYDCEEPPVPLLDRQGSNPFQTTSSAPIEVPPGSSRIPEICLNSAGNTCTESEYYYSSSYSSGQEGSYPGTPHTPSVNSPRSDAGSFAQMHDERQPSFSYMSASSASTYATSCDGYEDDATPSGFDRNPGACLLEQPSSQYLQPGPLAHSYTYPLGRENRSVSNFIGSTFSRRSSDIAPNCSTPTGEVGTDTLQTSHTSPIVISDRPRSSSDSCQTRPPRQSLKRARDSDESQGKNEQLDEEPVVGPDMEGAPLEPRRARGKRQGPLSETTRSGLKRSRTDGNTCLNCCLSKVKCDGTWLCIRCAQGFDGRVVPMCTKAHFKDMIKKMSTLSSMPPSIRAPIFELLQFPVSLDEVDISHETLGKIKDISADWNLEIYYRVSRLRTIDMEEMWRSLATLQKARLSPIPFPAVFDKHYSRGSRPEKVFLREGNLPGHLRMYVRWTNVLKFTTLHQVSKRGEKIERIAPNGQIYHILTQVVLIELRRFERNIYEVLSKSLHQQGPRVNDPNAVPELVTSLGYLLLSLRWQICVWKRYRHALARDINQGKRELRFALIQDICRRLYPYYFLCRDRCSPEPADVVPGMETHYANMAGSIRENFPTDLSEDGFKAWIRDGDNTVSNCRVDEQSLIQSIL</sequence>
<gene>
    <name evidence="2" type="ORF">CRHIZ90672A_00009561</name>
</gene>
<feature type="compositionally biased region" description="Basic and acidic residues" evidence="1">
    <location>
        <begin position="339"/>
        <end position="352"/>
    </location>
</feature>
<protein>
    <submittedName>
        <fullName evidence="2">Uncharacterized protein</fullName>
    </submittedName>
</protein>